<organism evidence="1 2">
    <name type="scientific">Erythrobacter insulae</name>
    <dbReference type="NCBI Taxonomy" id="2584124"/>
    <lineage>
        <taxon>Bacteria</taxon>
        <taxon>Pseudomonadati</taxon>
        <taxon>Pseudomonadota</taxon>
        <taxon>Alphaproteobacteria</taxon>
        <taxon>Sphingomonadales</taxon>
        <taxon>Erythrobacteraceae</taxon>
        <taxon>Erythrobacter/Porphyrobacter group</taxon>
        <taxon>Erythrobacter</taxon>
    </lineage>
</organism>
<evidence type="ECO:0000313" key="1">
    <source>
        <dbReference type="EMBL" id="TRD11083.1"/>
    </source>
</evidence>
<dbReference type="Proteomes" id="UP000316343">
    <property type="component" value="Unassembled WGS sequence"/>
</dbReference>
<comment type="caution">
    <text evidence="1">The sequence shown here is derived from an EMBL/GenBank/DDBJ whole genome shotgun (WGS) entry which is preliminary data.</text>
</comment>
<dbReference type="EMBL" id="VHJK01000001">
    <property type="protein sequence ID" value="TRD11083.1"/>
    <property type="molecule type" value="Genomic_DNA"/>
</dbReference>
<dbReference type="RefSeq" id="WP_142787347.1">
    <property type="nucleotide sequence ID" value="NZ_VHJK01000001.1"/>
</dbReference>
<reference evidence="1 2" key="1">
    <citation type="submission" date="2019-06" db="EMBL/GenBank/DDBJ databases">
        <title>Erythrobacter insulae sp. nov., isolated from a tidal flat.</title>
        <authorList>
            <person name="Yoon J.-H."/>
        </authorList>
    </citation>
    <scope>NUCLEOTIDE SEQUENCE [LARGE SCALE GENOMIC DNA]</scope>
    <source>
        <strain evidence="1 2">JBTF-M21</strain>
    </source>
</reference>
<sequence>MIRRLDGTWQIVLADLALILFLVSLSSLASSSDLTSGRKAPTDIEFAPSQALFRPDAGGPDITEWLRGQRPDARATLTIHARYTAARGGDLWAEARALAAQATAANVPVRIVMTAGDTPDLYASLGYDVRPGTIAPGAPD</sequence>
<gene>
    <name evidence="1" type="ORF">FGU71_03925</name>
</gene>
<keyword evidence="2" id="KW-1185">Reference proteome</keyword>
<protein>
    <submittedName>
        <fullName evidence="1">Uncharacterized protein</fullName>
    </submittedName>
</protein>
<proteinExistence type="predicted"/>
<dbReference type="AlphaFoldDB" id="A0A547PAB2"/>
<evidence type="ECO:0000313" key="2">
    <source>
        <dbReference type="Proteomes" id="UP000316343"/>
    </source>
</evidence>
<name>A0A547PAB2_9SPHN</name>
<accession>A0A547PAB2</accession>
<dbReference type="OrthoDB" id="7411269at2"/>